<accession>A0A225D6J2</accession>
<evidence type="ECO:0000313" key="4">
    <source>
        <dbReference type="Proteomes" id="UP000214646"/>
    </source>
</evidence>
<reference evidence="4" key="1">
    <citation type="submission" date="2017-06" db="EMBL/GenBank/DDBJ databases">
        <title>Genome analysis of Fimbriiglobus ruber SP5, the first member of the order Planctomycetales with confirmed chitinolytic capability.</title>
        <authorList>
            <person name="Ravin N.V."/>
            <person name="Rakitin A.L."/>
            <person name="Ivanova A.A."/>
            <person name="Beletsky A.V."/>
            <person name="Kulichevskaya I.S."/>
            <person name="Mardanov A.V."/>
            <person name="Dedysh S.N."/>
        </authorList>
    </citation>
    <scope>NUCLEOTIDE SEQUENCE [LARGE SCALE GENOMIC DNA]</scope>
    <source>
        <strain evidence="4">SP5</strain>
    </source>
</reference>
<feature type="domain" description="Prepilin type IV endopeptidase peptidase" evidence="2">
    <location>
        <begin position="36"/>
        <end position="99"/>
    </location>
</feature>
<evidence type="ECO:0000313" key="3">
    <source>
        <dbReference type="EMBL" id="OWK35264.1"/>
    </source>
</evidence>
<dbReference type="InterPro" id="IPR000045">
    <property type="entry name" value="Prepilin_IV_endopep_pep"/>
</dbReference>
<protein>
    <recommendedName>
        <fullName evidence="2">Prepilin type IV endopeptidase peptidase domain-containing protein</fullName>
    </recommendedName>
</protein>
<feature type="transmembrane region" description="Helical" evidence="1">
    <location>
        <begin position="128"/>
        <end position="151"/>
    </location>
</feature>
<organism evidence="3 4">
    <name type="scientific">Fimbriiglobus ruber</name>
    <dbReference type="NCBI Taxonomy" id="1908690"/>
    <lineage>
        <taxon>Bacteria</taxon>
        <taxon>Pseudomonadati</taxon>
        <taxon>Planctomycetota</taxon>
        <taxon>Planctomycetia</taxon>
        <taxon>Gemmatales</taxon>
        <taxon>Gemmataceae</taxon>
        <taxon>Fimbriiglobus</taxon>
    </lineage>
</organism>
<sequence length="161" mass="17004">MPVMALGLVMNAVRGGWLGAEGRPLWAFETGSVWLGTIDGLAWSVVGFAVAFAVMCLFWIFGTCGGGDVKLIAAVAAWVGLPYIVLIWIVSSVVLIVWTLVLVVAGVPSVPPVPQPGQPRPQTRRRTTYALPVAVATIAVLLFVFWTPLGFPPVKAGPPPS</sequence>
<feature type="transmembrane region" description="Helical" evidence="1">
    <location>
        <begin position="41"/>
        <end position="61"/>
    </location>
</feature>
<dbReference type="GO" id="GO:0004190">
    <property type="term" value="F:aspartic-type endopeptidase activity"/>
    <property type="evidence" value="ECO:0007669"/>
    <property type="project" value="InterPro"/>
</dbReference>
<keyword evidence="1" id="KW-0472">Membrane</keyword>
<comment type="caution">
    <text evidence="3">The sequence shown here is derived from an EMBL/GenBank/DDBJ whole genome shotgun (WGS) entry which is preliminary data.</text>
</comment>
<evidence type="ECO:0000259" key="2">
    <source>
        <dbReference type="Pfam" id="PF01478"/>
    </source>
</evidence>
<evidence type="ECO:0000256" key="1">
    <source>
        <dbReference type="SAM" id="Phobius"/>
    </source>
</evidence>
<keyword evidence="1" id="KW-1133">Transmembrane helix</keyword>
<feature type="transmembrane region" description="Helical" evidence="1">
    <location>
        <begin position="81"/>
        <end position="107"/>
    </location>
</feature>
<keyword evidence="4" id="KW-1185">Reference proteome</keyword>
<dbReference type="Proteomes" id="UP000214646">
    <property type="component" value="Unassembled WGS sequence"/>
</dbReference>
<dbReference type="EMBL" id="NIDE01000018">
    <property type="protein sequence ID" value="OWK35264.1"/>
    <property type="molecule type" value="Genomic_DNA"/>
</dbReference>
<dbReference type="Pfam" id="PF01478">
    <property type="entry name" value="Peptidase_A24"/>
    <property type="match status" value="1"/>
</dbReference>
<name>A0A225D6J2_9BACT</name>
<gene>
    <name evidence="3" type="ORF">FRUB_09425</name>
</gene>
<proteinExistence type="predicted"/>
<dbReference type="AlphaFoldDB" id="A0A225D6J2"/>
<keyword evidence="1" id="KW-0812">Transmembrane</keyword>
<dbReference type="GO" id="GO:0016020">
    <property type="term" value="C:membrane"/>
    <property type="evidence" value="ECO:0007669"/>
    <property type="project" value="InterPro"/>
</dbReference>
<dbReference type="Gene3D" id="1.20.120.1220">
    <property type="match status" value="1"/>
</dbReference>